<dbReference type="AlphaFoldDB" id="A0A6N2W9S7"/>
<evidence type="ECO:0000313" key="2">
    <source>
        <dbReference type="EMBL" id="VYT37702.1"/>
    </source>
</evidence>
<evidence type="ECO:0000256" key="1">
    <source>
        <dbReference type="SAM" id="SignalP"/>
    </source>
</evidence>
<accession>A0A6N2W9S7</accession>
<proteinExistence type="predicted"/>
<dbReference type="RefSeq" id="WP_156595485.1">
    <property type="nucleotide sequence ID" value="NZ_CACRTI010000004.1"/>
</dbReference>
<feature type="chain" id="PRO_5026979826" description="Prophage protein" evidence="1">
    <location>
        <begin position="20"/>
        <end position="135"/>
    </location>
</feature>
<keyword evidence="1" id="KW-0732">Signal</keyword>
<sequence length="135" mass="14619">MIKKVMLVSLLVISAPSVAECWIVENLQGYGAMSGDRYSYGKDKSTSASFHITIDGEKASVFEANSGYLHDMKYIPVTKTTMVGLYQAGDGVTVETWSITTDGKALYSKVMNIPGMQQITSTKSFVGDVVGNCQK</sequence>
<gene>
    <name evidence="2" type="ORF">CALFYP1_04302</name>
</gene>
<name>A0A6N2W9S7_CITAM</name>
<reference evidence="2" key="1">
    <citation type="submission" date="2019-11" db="EMBL/GenBank/DDBJ databases">
        <authorList>
            <person name="Feng L."/>
        </authorList>
    </citation>
    <scope>NUCLEOTIDE SEQUENCE</scope>
    <source>
        <strain evidence="2">CAmalonaticusLFYP1</strain>
    </source>
</reference>
<protein>
    <recommendedName>
        <fullName evidence="3">Prophage protein</fullName>
    </recommendedName>
</protein>
<dbReference type="EMBL" id="CACRTI010000004">
    <property type="protein sequence ID" value="VYT37702.1"/>
    <property type="molecule type" value="Genomic_DNA"/>
</dbReference>
<organism evidence="2">
    <name type="scientific">Citrobacter amalonaticus</name>
    <dbReference type="NCBI Taxonomy" id="35703"/>
    <lineage>
        <taxon>Bacteria</taxon>
        <taxon>Pseudomonadati</taxon>
        <taxon>Pseudomonadota</taxon>
        <taxon>Gammaproteobacteria</taxon>
        <taxon>Enterobacterales</taxon>
        <taxon>Enterobacteriaceae</taxon>
        <taxon>Citrobacter</taxon>
    </lineage>
</organism>
<feature type="signal peptide" evidence="1">
    <location>
        <begin position="1"/>
        <end position="19"/>
    </location>
</feature>
<evidence type="ECO:0008006" key="3">
    <source>
        <dbReference type="Google" id="ProtNLM"/>
    </source>
</evidence>